<reference evidence="8" key="1">
    <citation type="submission" date="2020-11" db="EMBL/GenBank/DDBJ databases">
        <authorList>
            <person name="Tran Van P."/>
        </authorList>
    </citation>
    <scope>NUCLEOTIDE SEQUENCE</scope>
</reference>
<feature type="compositionally biased region" description="Basic and acidic residues" evidence="6">
    <location>
        <begin position="33"/>
        <end position="47"/>
    </location>
</feature>
<evidence type="ECO:0000313" key="9">
    <source>
        <dbReference type="Proteomes" id="UP000728032"/>
    </source>
</evidence>
<dbReference type="Proteomes" id="UP000728032">
    <property type="component" value="Unassembled WGS sequence"/>
</dbReference>
<feature type="region of interest" description="Disordered" evidence="6">
    <location>
        <begin position="558"/>
        <end position="591"/>
    </location>
</feature>
<evidence type="ECO:0000256" key="1">
    <source>
        <dbReference type="ARBA" id="ARBA00022723"/>
    </source>
</evidence>
<accession>A0A7R9QA26</accession>
<dbReference type="EMBL" id="OC914972">
    <property type="protein sequence ID" value="CAD7637881.1"/>
    <property type="molecule type" value="Genomic_DNA"/>
</dbReference>
<name>A0A7R9QA26_9ACAR</name>
<dbReference type="OrthoDB" id="654211at2759"/>
<dbReference type="AlphaFoldDB" id="A0A7R9QA26"/>
<protein>
    <recommendedName>
        <fullName evidence="7">C2H2-type domain-containing protein</fullName>
    </recommendedName>
</protein>
<feature type="compositionally biased region" description="Pro residues" evidence="6">
    <location>
        <begin position="142"/>
        <end position="155"/>
    </location>
</feature>
<dbReference type="PROSITE" id="PS00028">
    <property type="entry name" value="ZINC_FINGER_C2H2_1"/>
    <property type="match status" value="2"/>
</dbReference>
<feature type="region of interest" description="Disordered" evidence="6">
    <location>
        <begin position="27"/>
        <end position="47"/>
    </location>
</feature>
<dbReference type="PROSITE" id="PS50157">
    <property type="entry name" value="ZINC_FINGER_C2H2_2"/>
    <property type="match status" value="3"/>
</dbReference>
<gene>
    <name evidence="8" type="ORF">ONB1V03_LOCUS1076</name>
</gene>
<keyword evidence="1" id="KW-0479">Metal-binding</keyword>
<feature type="domain" description="C2H2-type" evidence="7">
    <location>
        <begin position="286"/>
        <end position="310"/>
    </location>
</feature>
<dbReference type="PANTHER" id="PTHR19818">
    <property type="entry name" value="ZINC FINGER PROTEIN ZIC AND GLI"/>
    <property type="match status" value="1"/>
</dbReference>
<proteinExistence type="predicted"/>
<feature type="domain" description="C2H2-type" evidence="7">
    <location>
        <begin position="434"/>
        <end position="468"/>
    </location>
</feature>
<feature type="region of interest" description="Disordered" evidence="6">
    <location>
        <begin position="124"/>
        <end position="159"/>
    </location>
</feature>
<dbReference type="SMART" id="SM00355">
    <property type="entry name" value="ZnF_C2H2"/>
    <property type="match status" value="9"/>
</dbReference>
<dbReference type="GO" id="GO:0010604">
    <property type="term" value="P:positive regulation of macromolecule metabolic process"/>
    <property type="evidence" value="ECO:0007669"/>
    <property type="project" value="UniProtKB-ARBA"/>
</dbReference>
<evidence type="ECO:0000256" key="4">
    <source>
        <dbReference type="ARBA" id="ARBA00022833"/>
    </source>
</evidence>
<dbReference type="InterPro" id="IPR050329">
    <property type="entry name" value="GLI_C2H2-zinc-finger"/>
</dbReference>
<dbReference type="InterPro" id="IPR013087">
    <property type="entry name" value="Znf_C2H2_type"/>
</dbReference>
<evidence type="ECO:0000256" key="2">
    <source>
        <dbReference type="ARBA" id="ARBA00022737"/>
    </source>
</evidence>
<dbReference type="Gene3D" id="3.30.160.60">
    <property type="entry name" value="Classic Zinc Finger"/>
    <property type="match status" value="2"/>
</dbReference>
<dbReference type="EMBL" id="CAJPVJ010000147">
    <property type="protein sequence ID" value="CAG2161469.1"/>
    <property type="molecule type" value="Genomic_DNA"/>
</dbReference>
<dbReference type="GO" id="GO:0005634">
    <property type="term" value="C:nucleus"/>
    <property type="evidence" value="ECO:0007669"/>
    <property type="project" value="UniProtKB-ARBA"/>
</dbReference>
<feature type="domain" description="C2H2-type" evidence="7">
    <location>
        <begin position="670"/>
        <end position="694"/>
    </location>
</feature>
<evidence type="ECO:0000256" key="5">
    <source>
        <dbReference type="PROSITE-ProRule" id="PRU00042"/>
    </source>
</evidence>
<dbReference type="GO" id="GO:0008270">
    <property type="term" value="F:zinc ion binding"/>
    <property type="evidence" value="ECO:0007669"/>
    <property type="project" value="UniProtKB-KW"/>
</dbReference>
<keyword evidence="3 5" id="KW-0863">Zinc-finger</keyword>
<evidence type="ECO:0000259" key="7">
    <source>
        <dbReference type="PROSITE" id="PS50157"/>
    </source>
</evidence>
<evidence type="ECO:0000256" key="6">
    <source>
        <dbReference type="SAM" id="MobiDB-lite"/>
    </source>
</evidence>
<dbReference type="PANTHER" id="PTHR19818:SF139">
    <property type="entry name" value="PAIR-RULE PROTEIN ODD-PAIRED"/>
    <property type="match status" value="1"/>
</dbReference>
<dbReference type="GO" id="GO:0000981">
    <property type="term" value="F:DNA-binding transcription factor activity, RNA polymerase II-specific"/>
    <property type="evidence" value="ECO:0007669"/>
    <property type="project" value="TreeGrafter"/>
</dbReference>
<keyword evidence="9" id="KW-1185">Reference proteome</keyword>
<evidence type="ECO:0000256" key="3">
    <source>
        <dbReference type="ARBA" id="ARBA00022771"/>
    </source>
</evidence>
<sequence length="795" mass="90531">MTTNVKVELKTDVELNGSELRVSDNSLTMSVRTKTDTDSEGRDSSVESDHKFDLNTYIGCREVGDKERLFCKWSDCHYESNQRTSISRHILNRHLKGKDMIESYDESNYWEKILNSNKSWLKRSHSKRSSHKKSVETREPDPTLPEPPLPEPPVLTPFDSELTSHELNEAFLDDNQWLEKITSMALPSIIAQKSGYSLDNSELNDNDSNDDSDVQKQHLNISNNEENVLLSCKGLASMSKVRQYYESQVMNGEKFFLCKWKRCEFKTKKSQKIAQHINLSHIGVEFKCNKPNCNKVFKNPNTYREHQKNHICGFGIFGYGSKGVIGVCRNENLNRYRERVIIDSKKFYRCKWENCNAITRYHMAMKRHLHGHVCPYRVNLKLKQNQQVISDMKSDNWNLDLGMGSIASTSGAVMAGSSPEQSSDCSTSATKKTYQCRRIKCGANFDSHSDLVQHESLFCNFTKYGKQMASYEDLMAKRHKPNEQIDANPSDPQTNGNYSANSSIANLEMMANVDKYISKKVMNGISYNLCVYGNCKYTSKQLHKTVDHIQTQHFGFGQQLNSESNGTQNTSQRVDSLTESPETECSKENSSKKSKTIEVIVNNVNPSSVVMSSRSAPTMSAMTARAEQKYAKHTVNGQTLLFCTHDGCEFFTKLLTQMEMHANEAHNQLFVCDIANCGKQFRTSIALSQHKLNHICGFNIKGRRPTGVCDLDNIRKYRDEVIVDNRLVYPCRWCPDVIFENRSVALAHAHNKHLCPNRLVVGQQSSTLSRNVVQRIVETNKRKSNQISVSNDSSL</sequence>
<organism evidence="8">
    <name type="scientific">Oppiella nova</name>
    <dbReference type="NCBI Taxonomy" id="334625"/>
    <lineage>
        <taxon>Eukaryota</taxon>
        <taxon>Metazoa</taxon>
        <taxon>Ecdysozoa</taxon>
        <taxon>Arthropoda</taxon>
        <taxon>Chelicerata</taxon>
        <taxon>Arachnida</taxon>
        <taxon>Acari</taxon>
        <taxon>Acariformes</taxon>
        <taxon>Sarcoptiformes</taxon>
        <taxon>Oribatida</taxon>
        <taxon>Brachypylina</taxon>
        <taxon>Oppioidea</taxon>
        <taxon>Oppiidae</taxon>
        <taxon>Oppiella</taxon>
    </lineage>
</organism>
<dbReference type="GO" id="GO:0000978">
    <property type="term" value="F:RNA polymerase II cis-regulatory region sequence-specific DNA binding"/>
    <property type="evidence" value="ECO:0007669"/>
    <property type="project" value="TreeGrafter"/>
</dbReference>
<keyword evidence="2" id="KW-0677">Repeat</keyword>
<evidence type="ECO:0000313" key="8">
    <source>
        <dbReference type="EMBL" id="CAD7637881.1"/>
    </source>
</evidence>
<keyword evidence="4" id="KW-0862">Zinc</keyword>
<feature type="compositionally biased region" description="Polar residues" evidence="6">
    <location>
        <begin position="558"/>
        <end position="580"/>
    </location>
</feature>